<evidence type="ECO:0000313" key="2">
    <source>
        <dbReference type="Proteomes" id="UP000075683"/>
    </source>
</evidence>
<accession>A0A150LH22</accession>
<dbReference type="EMBL" id="LQYT01000108">
    <property type="protein sequence ID" value="KYD11638.1"/>
    <property type="molecule type" value="Genomic_DNA"/>
</dbReference>
<evidence type="ECO:0000313" key="1">
    <source>
        <dbReference type="EMBL" id="KYD11638.1"/>
    </source>
</evidence>
<comment type="caution">
    <text evidence="1">The sequence shown here is derived from an EMBL/GenBank/DDBJ whole genome shotgun (WGS) entry which is preliminary data.</text>
</comment>
<dbReference type="AlphaFoldDB" id="A0A150LH22"/>
<sequence length="61" mass="7234">MKYDFEPFFLMKSSWAISFVVLSRTTLRRLPFLSAYDRQRGEPGLYQSIRSPLSRPFRVTS</sequence>
<proteinExistence type="predicted"/>
<protein>
    <submittedName>
        <fullName evidence="1">Uncharacterized protein</fullName>
    </submittedName>
</protein>
<reference evidence="1 2" key="1">
    <citation type="submission" date="2016-01" db="EMBL/GenBank/DDBJ databases">
        <title>Draft Genome Sequences of Seven Thermophilic Sporeformers Isolated from Foods.</title>
        <authorList>
            <person name="Berendsen E.M."/>
            <person name="Wells-Bennik M.H."/>
            <person name="Krawcyk A.O."/>
            <person name="De Jong A."/>
            <person name="Holsappel S."/>
            <person name="Eijlander R.T."/>
            <person name="Kuipers O.P."/>
        </authorList>
    </citation>
    <scope>NUCLEOTIDE SEQUENCE [LARGE SCALE GENOMIC DNA]</scope>
    <source>
        <strain evidence="1 2">B4135</strain>
    </source>
</reference>
<organism evidence="1 2">
    <name type="scientific">Caldibacillus debilis</name>
    <dbReference type="NCBI Taxonomy" id="301148"/>
    <lineage>
        <taxon>Bacteria</taxon>
        <taxon>Bacillati</taxon>
        <taxon>Bacillota</taxon>
        <taxon>Bacilli</taxon>
        <taxon>Bacillales</taxon>
        <taxon>Bacillaceae</taxon>
        <taxon>Caldibacillus</taxon>
    </lineage>
</organism>
<gene>
    <name evidence="1" type="ORF">B4135_3190</name>
</gene>
<dbReference type="Proteomes" id="UP000075683">
    <property type="component" value="Unassembled WGS sequence"/>
</dbReference>
<name>A0A150LH22_9BACI</name>